<accession>A0A382Q8A4</accession>
<sequence length="335" mass="37121">GLSANVAPLVPHGTVRLFVMGQSTVKPSKAELEQMKSLVEEAMTAGAVGFSSGLEYSPGMYADEDELVALAAVSAKHGGIYASHIRNRGEQFKEAVEEALSICRRAGLPGQLSHLAPRPYAPDGTFDHVLEMVNRAREEENLTVGIDTFPDEWGPGMVVALLPPWVYEGERQEVLQRLESPETVEKCRDHFSDPTNYLLRLGGLEKFYLSSSIAHPELVGKNFVEIGHMFNCDPVECIFRLVLADGVDFYNVMLRHIFATRLELEKLLMDPYCSIESDGVVTATDGPLSNFTMNRSSFGYTIRFIEEYVIHRNIFSLEEAIRKMTSLPADSAGLS</sequence>
<name>A0A382Q8A4_9ZZZZ</name>
<evidence type="ECO:0000313" key="1">
    <source>
        <dbReference type="EMBL" id="SVC81165.1"/>
    </source>
</evidence>
<gene>
    <name evidence="1" type="ORF">METZ01_LOCUS334019</name>
</gene>
<dbReference type="SUPFAM" id="SSF51556">
    <property type="entry name" value="Metallo-dependent hydrolases"/>
    <property type="match status" value="1"/>
</dbReference>
<protein>
    <recommendedName>
        <fullName evidence="2">Amidohydrolase 3 domain-containing protein</fullName>
    </recommendedName>
</protein>
<dbReference type="EMBL" id="UINC01112314">
    <property type="protein sequence ID" value="SVC81165.1"/>
    <property type="molecule type" value="Genomic_DNA"/>
</dbReference>
<dbReference type="InterPro" id="IPR032466">
    <property type="entry name" value="Metal_Hydrolase"/>
</dbReference>
<feature type="non-terminal residue" evidence="1">
    <location>
        <position position="335"/>
    </location>
</feature>
<reference evidence="1" key="1">
    <citation type="submission" date="2018-05" db="EMBL/GenBank/DDBJ databases">
        <authorList>
            <person name="Lanie J.A."/>
            <person name="Ng W.-L."/>
            <person name="Kazmierczak K.M."/>
            <person name="Andrzejewski T.M."/>
            <person name="Davidsen T.M."/>
            <person name="Wayne K.J."/>
            <person name="Tettelin H."/>
            <person name="Glass J.I."/>
            <person name="Rusch D."/>
            <person name="Podicherti R."/>
            <person name="Tsui H.-C.T."/>
            <person name="Winkler M.E."/>
        </authorList>
    </citation>
    <scope>NUCLEOTIDE SEQUENCE</scope>
</reference>
<dbReference type="AlphaFoldDB" id="A0A382Q8A4"/>
<proteinExistence type="predicted"/>
<feature type="non-terminal residue" evidence="1">
    <location>
        <position position="1"/>
    </location>
</feature>
<dbReference type="Gene3D" id="3.20.20.140">
    <property type="entry name" value="Metal-dependent hydrolases"/>
    <property type="match status" value="2"/>
</dbReference>
<evidence type="ECO:0008006" key="2">
    <source>
        <dbReference type="Google" id="ProtNLM"/>
    </source>
</evidence>
<organism evidence="1">
    <name type="scientific">marine metagenome</name>
    <dbReference type="NCBI Taxonomy" id="408172"/>
    <lineage>
        <taxon>unclassified sequences</taxon>
        <taxon>metagenomes</taxon>
        <taxon>ecological metagenomes</taxon>
    </lineage>
</organism>